<proteinExistence type="predicted"/>
<dbReference type="Proteomes" id="UP000470875">
    <property type="component" value="Unassembled WGS sequence"/>
</dbReference>
<sequence length="385" mass="41476">MTIPVTNTHVHFPPNFSAYETVDEAVQAAVSQNVAAMGISNFYDQSVYRAFTEAAKGAGIVPLYGLEFITLDPALEAQGIRVNDPANPGRMYLCGKGISPFKEKTVEAAHIAESIRTGNDARSAAQVQQLAAWFTECGIDNELSVESIAQAVAQRAGVPVEWVSLQERHIARACEESLSHLREEDKRVALAKLYGQPSTVDVNDPVALQGEIRSRLLKAGTPGFAPEVPLSFEQAYAYIVAMDGIPVYPTLADGVSPVCEFEADPDQLARELLKRGIYAAELIPIRNHVAVVDEYVKAFTDAGLIVMAGTEHNTVDKIALDPACVDGPTSDYAKQAFWEASCVIAAHQALVQQGKPGFVDEGGNRTDVGKEDLIAYGEALIEGEE</sequence>
<evidence type="ECO:0000313" key="1">
    <source>
        <dbReference type="EMBL" id="MSS84395.1"/>
    </source>
</evidence>
<keyword evidence="2" id="KW-1185">Reference proteome</keyword>
<organism evidence="1 2">
    <name type="scientific">Scrofimicrobium canadense</name>
    <dbReference type="NCBI Taxonomy" id="2652290"/>
    <lineage>
        <taxon>Bacteria</taxon>
        <taxon>Bacillati</taxon>
        <taxon>Actinomycetota</taxon>
        <taxon>Actinomycetes</taxon>
        <taxon>Actinomycetales</taxon>
        <taxon>Actinomycetaceae</taxon>
        <taxon>Scrofimicrobium</taxon>
    </lineage>
</organism>
<reference evidence="1 2" key="1">
    <citation type="submission" date="2019-08" db="EMBL/GenBank/DDBJ databases">
        <title>In-depth cultivation of the pig gut microbiome towards novel bacterial diversity and tailored functional studies.</title>
        <authorList>
            <person name="Wylensek D."/>
            <person name="Hitch T.C.A."/>
            <person name="Clavel T."/>
        </authorList>
    </citation>
    <scope>NUCLEOTIDE SEQUENCE [LARGE SCALE GENOMIC DNA]</scope>
    <source>
        <strain evidence="1 2">WB03_NA08</strain>
    </source>
</reference>
<dbReference type="SUPFAM" id="SSF89550">
    <property type="entry name" value="PHP domain-like"/>
    <property type="match status" value="1"/>
</dbReference>
<protein>
    <submittedName>
        <fullName evidence="1">Uncharacterized protein</fullName>
    </submittedName>
</protein>
<name>A0A6N7W502_9ACTO</name>
<gene>
    <name evidence="1" type="ORF">FYJ24_06390</name>
</gene>
<accession>A0A6N7W502</accession>
<evidence type="ECO:0000313" key="2">
    <source>
        <dbReference type="Proteomes" id="UP000470875"/>
    </source>
</evidence>
<dbReference type="RefSeq" id="WP_154544729.1">
    <property type="nucleotide sequence ID" value="NZ_VULO01000007.1"/>
</dbReference>
<dbReference type="AlphaFoldDB" id="A0A6N7W502"/>
<dbReference type="EMBL" id="VULO01000007">
    <property type="protein sequence ID" value="MSS84395.1"/>
    <property type="molecule type" value="Genomic_DNA"/>
</dbReference>
<comment type="caution">
    <text evidence="1">The sequence shown here is derived from an EMBL/GenBank/DDBJ whole genome shotgun (WGS) entry which is preliminary data.</text>
</comment>
<dbReference type="InterPro" id="IPR016195">
    <property type="entry name" value="Pol/histidinol_Pase-like"/>
</dbReference>